<name>A0A2K0JEH7_SALHO</name>
<comment type="caution">
    <text evidence="2">The sequence shown here is derived from an EMBL/GenBank/DDBJ whole genome shotgun (WGS) entry which is preliminary data.</text>
</comment>
<gene>
    <name evidence="2" type="ORF">RK55_011120</name>
</gene>
<evidence type="ECO:0000313" key="3">
    <source>
        <dbReference type="Proteomes" id="UP000236163"/>
    </source>
</evidence>
<dbReference type="Proteomes" id="UP000236163">
    <property type="component" value="Unassembled WGS sequence"/>
</dbReference>
<keyword evidence="1" id="KW-0812">Transmembrane</keyword>
<protein>
    <submittedName>
        <fullName evidence="2">Uncharacterized protein</fullName>
    </submittedName>
</protein>
<proteinExistence type="predicted"/>
<organism evidence="2 3">
    <name type="scientific">Salmonella enterica subsp. houtenae serovar 50:g,z51:-</name>
    <dbReference type="NCBI Taxonomy" id="1173947"/>
    <lineage>
        <taxon>Bacteria</taxon>
        <taxon>Pseudomonadati</taxon>
        <taxon>Pseudomonadota</taxon>
        <taxon>Gammaproteobacteria</taxon>
        <taxon>Enterobacterales</taxon>
        <taxon>Enterobacteriaceae</taxon>
        <taxon>Salmonella</taxon>
    </lineage>
</organism>
<evidence type="ECO:0000313" key="2">
    <source>
        <dbReference type="EMBL" id="PNO33682.1"/>
    </source>
</evidence>
<accession>A0A2K0JEH7</accession>
<feature type="transmembrane region" description="Helical" evidence="1">
    <location>
        <begin position="37"/>
        <end position="53"/>
    </location>
</feature>
<reference evidence="3" key="1">
    <citation type="submission" date="2017-12" db="EMBL/GenBank/DDBJ databases">
        <title>FDA dAtabase for Regulatory Grade micrObial Sequences (FDA-ARGOS): Supporting development and validation of Infectious Disease Dx tests.</title>
        <authorList>
            <person name="Sichtig H."/>
            <person name="Tallon L."/>
            <person name="Sadzewicz L."/>
            <person name="Sengamalay N."/>
            <person name="Nagaraj S."/>
            <person name="Vavikolanu K."/>
            <person name="Aluvathingal J."/>
            <person name="Nadendla S."/>
            <person name="Pirone D.C."/>
            <person name="Hoffman M."/>
            <person name="Muruvanda T."/>
            <person name="Allard M."/>
            <person name="Evans P."/>
        </authorList>
    </citation>
    <scope>NUCLEOTIDE SEQUENCE [LARGE SCALE GENOMIC DNA]</scope>
    <source>
        <strain evidence="3">FDAARGOS_55</strain>
    </source>
</reference>
<keyword evidence="1" id="KW-1133">Transmembrane helix</keyword>
<keyword evidence="1" id="KW-0472">Membrane</keyword>
<dbReference type="AlphaFoldDB" id="A0A2K0JEH7"/>
<dbReference type="EMBL" id="JWSP02000004">
    <property type="protein sequence ID" value="PNO33682.1"/>
    <property type="molecule type" value="Genomic_DNA"/>
</dbReference>
<sequence>MDNELEEILSKAGMKKKDSVILINLAEKKNISLGRAFFLYACSSCFTLLYAVCHKFDLEC</sequence>
<dbReference type="STRING" id="523831.SEHO0A_02995"/>
<evidence type="ECO:0000256" key="1">
    <source>
        <dbReference type="SAM" id="Phobius"/>
    </source>
</evidence>